<dbReference type="GO" id="GO:0000470">
    <property type="term" value="P:maturation of LSU-rRNA"/>
    <property type="evidence" value="ECO:0007669"/>
    <property type="project" value="TreeGrafter"/>
</dbReference>
<accession>A0A9P0EY64</accession>
<dbReference type="GO" id="GO:0090730">
    <property type="term" value="C:Las1 complex"/>
    <property type="evidence" value="ECO:0007669"/>
    <property type="project" value="InterPro"/>
</dbReference>
<dbReference type="Pfam" id="PF04031">
    <property type="entry name" value="Las1"/>
    <property type="match status" value="1"/>
</dbReference>
<dbReference type="AlphaFoldDB" id="A0A9P0EY64"/>
<reference evidence="1" key="1">
    <citation type="submission" date="2021-12" db="EMBL/GenBank/DDBJ databases">
        <authorList>
            <person name="King R."/>
        </authorList>
    </citation>
    <scope>NUCLEOTIDE SEQUENCE</scope>
</reference>
<dbReference type="EMBL" id="OU963863">
    <property type="protein sequence ID" value="CAH0384109.1"/>
    <property type="molecule type" value="Genomic_DNA"/>
</dbReference>
<dbReference type="GO" id="GO:0030687">
    <property type="term" value="C:preribosome, large subunit precursor"/>
    <property type="evidence" value="ECO:0007669"/>
    <property type="project" value="TreeGrafter"/>
</dbReference>
<keyword evidence="2" id="KW-1185">Reference proteome</keyword>
<name>A0A9P0EY64_BEMTA</name>
<gene>
    <name evidence="1" type="ORF">BEMITA_LOCUS3484</name>
</gene>
<organism evidence="1 2">
    <name type="scientific">Bemisia tabaci</name>
    <name type="common">Sweetpotato whitefly</name>
    <name type="synonym">Aleurodes tabaci</name>
    <dbReference type="NCBI Taxonomy" id="7038"/>
    <lineage>
        <taxon>Eukaryota</taxon>
        <taxon>Metazoa</taxon>
        <taxon>Ecdysozoa</taxon>
        <taxon>Arthropoda</taxon>
        <taxon>Hexapoda</taxon>
        <taxon>Insecta</taxon>
        <taxon>Pterygota</taxon>
        <taxon>Neoptera</taxon>
        <taxon>Paraneoptera</taxon>
        <taxon>Hemiptera</taxon>
        <taxon>Sternorrhyncha</taxon>
        <taxon>Aleyrodoidea</taxon>
        <taxon>Aleyrodidae</taxon>
        <taxon>Aleyrodinae</taxon>
        <taxon>Bemisia</taxon>
    </lineage>
</organism>
<dbReference type="KEGG" id="btab:109033715"/>
<dbReference type="GO" id="GO:0000460">
    <property type="term" value="P:maturation of 5.8S rRNA"/>
    <property type="evidence" value="ECO:0007669"/>
    <property type="project" value="TreeGrafter"/>
</dbReference>
<dbReference type="PANTHER" id="PTHR15002">
    <property type="entry name" value="RIBOSOMAL BIOGENESIS PROTEIN LAS1L"/>
    <property type="match status" value="1"/>
</dbReference>
<protein>
    <recommendedName>
        <fullName evidence="3">Ribosomal biogenesis protein LAS1L</fullName>
    </recommendedName>
</protein>
<evidence type="ECO:0000313" key="1">
    <source>
        <dbReference type="EMBL" id="CAH0384109.1"/>
    </source>
</evidence>
<sequence>MDNKRIVPWFSMDEWKYVRELLYSSELSDLEKGYQILQVWKVRCPILPVGVECTMEIVKVMLEDKIASAQNAAGGKVCSQVYSLEPIYTSVIMRSLNFITELKSAEVSTMYRAASELNIPDWIVNIRHDAAHGRAFPPLYLLQSAIEFIFNWLQENYWADEADISQGYSVPEEGEKGWEEKLANLIQHYVSISKLCQSGVSTLDQLHSSPEGKALLKKLDEDGLLKSFQLADTDFILLTDVRQKFSRRLQRIIEQKSSKSKNDEVLINIFTVEATNMLSGSEDGSLPREWVEIWWQILKHLSRNTVYNLVLALKDLANADEGSRGKMAAYWLSEFFSVFKNSANPVSSDIETLNPNQLPDKSKLQLLVENVCLNPSKTTVHYLPRLLDLREPKLDRKKRKLIIELHKIYLGKKISSAEDNEVVKSIENLFNEPHNAVLNGTDEENREMLMEEEEEVPAPESQPGPFGIWSRAQGDFGWNACPIGVVPWQRQRTLPDWSMLASL</sequence>
<proteinExistence type="predicted"/>
<dbReference type="Proteomes" id="UP001152759">
    <property type="component" value="Chromosome 2"/>
</dbReference>
<evidence type="ECO:0000313" key="2">
    <source>
        <dbReference type="Proteomes" id="UP001152759"/>
    </source>
</evidence>
<dbReference type="InterPro" id="IPR007174">
    <property type="entry name" value="Las1"/>
</dbReference>
<evidence type="ECO:0008006" key="3">
    <source>
        <dbReference type="Google" id="ProtNLM"/>
    </source>
</evidence>
<dbReference type="PANTHER" id="PTHR15002:SF0">
    <property type="entry name" value="RIBOSOMAL BIOGENESIS PROTEIN LAS1L"/>
    <property type="match status" value="1"/>
</dbReference>
<dbReference type="GO" id="GO:0004519">
    <property type="term" value="F:endonuclease activity"/>
    <property type="evidence" value="ECO:0007669"/>
    <property type="project" value="InterPro"/>
</dbReference>